<dbReference type="AlphaFoldDB" id="A0A7G9RFY5"/>
<gene>
    <name evidence="2" type="ORF">H9L09_09485</name>
</gene>
<dbReference type="Proteomes" id="UP000515947">
    <property type="component" value="Chromosome"/>
</dbReference>
<dbReference type="CDD" id="cd00158">
    <property type="entry name" value="RHOD"/>
    <property type="match status" value="1"/>
</dbReference>
<dbReference type="EMBL" id="CP060713">
    <property type="protein sequence ID" value="QNN54510.1"/>
    <property type="molecule type" value="Genomic_DNA"/>
</dbReference>
<feature type="domain" description="Rhodanese" evidence="1">
    <location>
        <begin position="18"/>
        <end position="104"/>
    </location>
</feature>
<evidence type="ECO:0000313" key="3">
    <source>
        <dbReference type="Proteomes" id="UP000515947"/>
    </source>
</evidence>
<dbReference type="RefSeq" id="WP_187580350.1">
    <property type="nucleotide sequence ID" value="NZ_CP060713.1"/>
</dbReference>
<keyword evidence="3" id="KW-1185">Reference proteome</keyword>
<dbReference type="InterPro" id="IPR050229">
    <property type="entry name" value="GlpE_sulfurtransferase"/>
</dbReference>
<evidence type="ECO:0000313" key="2">
    <source>
        <dbReference type="EMBL" id="QNN54510.1"/>
    </source>
</evidence>
<dbReference type="SUPFAM" id="SSF52821">
    <property type="entry name" value="Rhodanese/Cell cycle control phosphatase"/>
    <property type="match status" value="1"/>
</dbReference>
<dbReference type="KEGG" id="nmes:H9L09_09485"/>
<dbReference type="InterPro" id="IPR001763">
    <property type="entry name" value="Rhodanese-like_dom"/>
</dbReference>
<dbReference type="Pfam" id="PF00581">
    <property type="entry name" value="Rhodanese"/>
    <property type="match status" value="1"/>
</dbReference>
<name>A0A7G9RFY5_9ACTN</name>
<dbReference type="Gene3D" id="3.40.250.10">
    <property type="entry name" value="Rhodanese-like domain"/>
    <property type="match status" value="1"/>
</dbReference>
<dbReference type="SMART" id="SM00450">
    <property type="entry name" value="RHOD"/>
    <property type="match status" value="1"/>
</dbReference>
<dbReference type="PANTHER" id="PTHR43031">
    <property type="entry name" value="FAD-DEPENDENT OXIDOREDUCTASE"/>
    <property type="match status" value="1"/>
</dbReference>
<protein>
    <submittedName>
        <fullName evidence="2">Rhodanese-like domain-containing protein</fullName>
    </submittedName>
</protein>
<organism evidence="2 3">
    <name type="scientific">Nocardioides mesophilus</name>
    <dbReference type="NCBI Taxonomy" id="433659"/>
    <lineage>
        <taxon>Bacteria</taxon>
        <taxon>Bacillati</taxon>
        <taxon>Actinomycetota</taxon>
        <taxon>Actinomycetes</taxon>
        <taxon>Propionibacteriales</taxon>
        <taxon>Nocardioidaceae</taxon>
        <taxon>Nocardioides</taxon>
    </lineage>
</organism>
<dbReference type="PROSITE" id="PS50206">
    <property type="entry name" value="RHODANESE_3"/>
    <property type="match status" value="1"/>
</dbReference>
<evidence type="ECO:0000259" key="1">
    <source>
        <dbReference type="PROSITE" id="PS50206"/>
    </source>
</evidence>
<proteinExistence type="predicted"/>
<dbReference type="PANTHER" id="PTHR43031:SF1">
    <property type="entry name" value="PYRIDINE NUCLEOTIDE-DISULPHIDE OXIDOREDUCTASE"/>
    <property type="match status" value="1"/>
</dbReference>
<accession>A0A7G9RFY5</accession>
<reference evidence="2 3" key="1">
    <citation type="submission" date="2020-08" db="EMBL/GenBank/DDBJ databases">
        <title>Genome sequence of Nocardioides mesophilus KACC 16243T.</title>
        <authorList>
            <person name="Hyun D.-W."/>
            <person name="Bae J.-W."/>
        </authorList>
    </citation>
    <scope>NUCLEOTIDE SEQUENCE [LARGE SCALE GENOMIC DNA]</scope>
    <source>
        <strain evidence="2 3">KACC 16243</strain>
    </source>
</reference>
<sequence>MNYGPIPTVSVGDVPDPLPQDLTVLDVREEIEWRHGHIEGALHIPLHELPGRLDELPEGQTLVVCKVGGRSAQAVAYLGSGGHDVVNLAGGMLDWAAASRPMVTETGGTPQVV</sequence>
<dbReference type="InterPro" id="IPR036873">
    <property type="entry name" value="Rhodanese-like_dom_sf"/>
</dbReference>